<keyword evidence="3 8" id="KW-0479">Metal-binding</keyword>
<dbReference type="InterPro" id="IPR008278">
    <property type="entry name" value="4-PPantetheinyl_Trfase_dom"/>
</dbReference>
<keyword evidence="5 8" id="KW-0460">Magnesium</keyword>
<feature type="domain" description="4'-phosphopantetheinyl transferase" evidence="9">
    <location>
        <begin position="4"/>
        <end position="101"/>
    </location>
</feature>
<protein>
    <recommendedName>
        <fullName evidence="8">Holo-[acyl-carrier-protein] synthase</fullName>
        <shortName evidence="8">Holo-ACP synthase</shortName>
        <ecNumber evidence="8">2.7.8.7</ecNumber>
    </recommendedName>
    <alternativeName>
        <fullName evidence="8">4'-phosphopantetheinyl transferase AcpS</fullName>
    </alternativeName>
</protein>
<dbReference type="OrthoDB" id="517356at2"/>
<comment type="function">
    <text evidence="8">Transfers the 4'-phosphopantetheine moiety from coenzyme A to a Ser of acyl-carrier-protein.</text>
</comment>
<sequence length="137" mass="14753">MIIGIGTDLVAIERVRSILGNSVADRFMERVLTPAERELASRRQGRLAEFVSGRFAAKEAVSKAFGCGIGKQLSLQDMEVLPDALGKPICRIADAALRRLQLEPGATAVHLSITHTDTMAMAYAIVERTEGGRDTSA</sequence>
<evidence type="ECO:0000256" key="8">
    <source>
        <dbReference type="HAMAP-Rule" id="MF_00101"/>
    </source>
</evidence>
<evidence type="ECO:0000256" key="6">
    <source>
        <dbReference type="ARBA" id="ARBA00023098"/>
    </source>
</evidence>
<dbReference type="Gene3D" id="3.90.470.20">
    <property type="entry name" value="4'-phosphopantetheinyl transferase domain"/>
    <property type="match status" value="1"/>
</dbReference>
<dbReference type="EC" id="2.7.8.7" evidence="8"/>
<comment type="cofactor">
    <cofactor evidence="8">
        <name>Mg(2+)</name>
        <dbReference type="ChEBI" id="CHEBI:18420"/>
    </cofactor>
</comment>
<dbReference type="Proteomes" id="UP000215509">
    <property type="component" value="Unassembled WGS sequence"/>
</dbReference>
<evidence type="ECO:0000313" key="11">
    <source>
        <dbReference type="Proteomes" id="UP000215509"/>
    </source>
</evidence>
<keyword evidence="2 8" id="KW-0808">Transferase</keyword>
<evidence type="ECO:0000313" key="10">
    <source>
        <dbReference type="EMBL" id="OXM84941.1"/>
    </source>
</evidence>
<dbReference type="InterPro" id="IPR002582">
    <property type="entry name" value="ACPS"/>
</dbReference>
<dbReference type="NCBIfam" id="TIGR00556">
    <property type="entry name" value="pantethn_trn"/>
    <property type="match status" value="1"/>
</dbReference>
<dbReference type="GO" id="GO:0000287">
    <property type="term" value="F:magnesium ion binding"/>
    <property type="evidence" value="ECO:0007669"/>
    <property type="project" value="UniProtKB-UniRule"/>
</dbReference>
<keyword evidence="7 8" id="KW-0275">Fatty acid biosynthesis</keyword>
<dbReference type="NCBIfam" id="TIGR00516">
    <property type="entry name" value="acpS"/>
    <property type="match status" value="1"/>
</dbReference>
<dbReference type="AlphaFoldDB" id="A0A229UNK7"/>
<keyword evidence="1 8" id="KW-0444">Lipid biosynthesis</keyword>
<keyword evidence="4 8" id="KW-0276">Fatty acid metabolism</keyword>
<keyword evidence="11" id="KW-1185">Reference proteome</keyword>
<dbReference type="Pfam" id="PF01648">
    <property type="entry name" value="ACPS"/>
    <property type="match status" value="1"/>
</dbReference>
<comment type="caution">
    <text evidence="10">The sequence shown here is derived from an EMBL/GenBank/DDBJ whole genome shotgun (WGS) entry which is preliminary data.</text>
</comment>
<dbReference type="GO" id="GO:0005737">
    <property type="term" value="C:cytoplasm"/>
    <property type="evidence" value="ECO:0007669"/>
    <property type="project" value="UniProtKB-SubCell"/>
</dbReference>
<dbReference type="InterPro" id="IPR004568">
    <property type="entry name" value="Ppantetheine-prot_Trfase_dom"/>
</dbReference>
<reference evidence="10 11" key="1">
    <citation type="submission" date="2017-07" db="EMBL/GenBank/DDBJ databases">
        <title>Genome sequencing and assembly of Paenibacillus rigui.</title>
        <authorList>
            <person name="Mayilraj S."/>
        </authorList>
    </citation>
    <scope>NUCLEOTIDE SEQUENCE [LARGE SCALE GENOMIC DNA]</scope>
    <source>
        <strain evidence="10 11">JCM 16352</strain>
    </source>
</reference>
<comment type="similarity">
    <text evidence="8">Belongs to the P-Pant transferase superfamily. AcpS family.</text>
</comment>
<proteinExistence type="inferred from homology"/>
<evidence type="ECO:0000256" key="7">
    <source>
        <dbReference type="ARBA" id="ARBA00023160"/>
    </source>
</evidence>
<comment type="subcellular location">
    <subcellularLocation>
        <location evidence="8">Cytoplasm</location>
    </subcellularLocation>
</comment>
<evidence type="ECO:0000256" key="1">
    <source>
        <dbReference type="ARBA" id="ARBA00022516"/>
    </source>
</evidence>
<evidence type="ECO:0000256" key="4">
    <source>
        <dbReference type="ARBA" id="ARBA00022832"/>
    </source>
</evidence>
<feature type="binding site" evidence="8">
    <location>
        <position position="8"/>
    </location>
    <ligand>
        <name>Mg(2+)</name>
        <dbReference type="ChEBI" id="CHEBI:18420"/>
    </ligand>
</feature>
<keyword evidence="6 8" id="KW-0443">Lipid metabolism</keyword>
<comment type="catalytic activity">
    <reaction evidence="8">
        <text>apo-[ACP] + CoA = holo-[ACP] + adenosine 3',5'-bisphosphate + H(+)</text>
        <dbReference type="Rhea" id="RHEA:12068"/>
        <dbReference type="Rhea" id="RHEA-COMP:9685"/>
        <dbReference type="Rhea" id="RHEA-COMP:9690"/>
        <dbReference type="ChEBI" id="CHEBI:15378"/>
        <dbReference type="ChEBI" id="CHEBI:29999"/>
        <dbReference type="ChEBI" id="CHEBI:57287"/>
        <dbReference type="ChEBI" id="CHEBI:58343"/>
        <dbReference type="ChEBI" id="CHEBI:64479"/>
        <dbReference type="EC" id="2.7.8.7"/>
    </reaction>
</comment>
<name>A0A229UNK7_9BACL</name>
<dbReference type="InterPro" id="IPR037143">
    <property type="entry name" value="4-PPantetheinyl_Trfase_dom_sf"/>
</dbReference>
<dbReference type="HAMAP" id="MF_00101">
    <property type="entry name" value="AcpS"/>
    <property type="match status" value="1"/>
</dbReference>
<dbReference type="SUPFAM" id="SSF56214">
    <property type="entry name" value="4'-phosphopantetheinyl transferase"/>
    <property type="match status" value="1"/>
</dbReference>
<accession>A0A229UNK7</accession>
<dbReference type="GO" id="GO:0008897">
    <property type="term" value="F:holo-[acyl-carrier-protein] synthase activity"/>
    <property type="evidence" value="ECO:0007669"/>
    <property type="project" value="UniProtKB-UniRule"/>
</dbReference>
<feature type="binding site" evidence="8">
    <location>
        <position position="59"/>
    </location>
    <ligand>
        <name>Mg(2+)</name>
        <dbReference type="ChEBI" id="CHEBI:18420"/>
    </ligand>
</feature>
<evidence type="ECO:0000256" key="3">
    <source>
        <dbReference type="ARBA" id="ARBA00022723"/>
    </source>
</evidence>
<evidence type="ECO:0000256" key="5">
    <source>
        <dbReference type="ARBA" id="ARBA00022842"/>
    </source>
</evidence>
<dbReference type="GO" id="GO:0006633">
    <property type="term" value="P:fatty acid biosynthetic process"/>
    <property type="evidence" value="ECO:0007669"/>
    <property type="project" value="UniProtKB-UniRule"/>
</dbReference>
<dbReference type="RefSeq" id="WP_094016389.1">
    <property type="nucleotide sequence ID" value="NZ_NMQW01000025.1"/>
</dbReference>
<organism evidence="10 11">
    <name type="scientific">Paenibacillus rigui</name>
    <dbReference type="NCBI Taxonomy" id="554312"/>
    <lineage>
        <taxon>Bacteria</taxon>
        <taxon>Bacillati</taxon>
        <taxon>Bacillota</taxon>
        <taxon>Bacilli</taxon>
        <taxon>Bacillales</taxon>
        <taxon>Paenibacillaceae</taxon>
        <taxon>Paenibacillus</taxon>
    </lineage>
</organism>
<keyword evidence="8" id="KW-0963">Cytoplasm</keyword>
<evidence type="ECO:0000259" key="9">
    <source>
        <dbReference type="Pfam" id="PF01648"/>
    </source>
</evidence>
<dbReference type="EMBL" id="NMQW01000025">
    <property type="protein sequence ID" value="OXM84941.1"/>
    <property type="molecule type" value="Genomic_DNA"/>
</dbReference>
<evidence type="ECO:0000256" key="2">
    <source>
        <dbReference type="ARBA" id="ARBA00022679"/>
    </source>
</evidence>
<gene>
    <name evidence="8 10" type="primary">acpS</name>
    <name evidence="10" type="ORF">CF651_18745</name>
</gene>